<feature type="transmembrane region" description="Helical" evidence="1">
    <location>
        <begin position="211"/>
        <end position="229"/>
    </location>
</feature>
<sequence length="292" mass="29506">MSGRSARLAAWLLSVLLLVAAGFAGADEQAAIPALAARVTDLTGTLTADQKGRLETKLEAFERAKGSQIAVLIVPTVKPETVEQYALRVAEAWNLGRRGVDDGALLLVAKDDRKLRIEVGYGLEGALNDATSKRIISEIIGPRFKQGDFAGGIDAGVAAMVQVIGGEALPAPRAEGRRRADVDDHFESLLLIGFVLVFVVGGMLRAIFGRFLGAGMVGVAAGVIASMLISSVLVAAVLGVVASIVSLFLGMLGGAGWSSSGISWGRGGGGGGAGGFSGGGGSFGGGGASGGW</sequence>
<keyword evidence="1" id="KW-0812">Transmembrane</keyword>
<gene>
    <name evidence="4" type="ORF">IPK02_19725</name>
</gene>
<dbReference type="InterPro" id="IPR007621">
    <property type="entry name" value="TPM_dom"/>
</dbReference>
<accession>A0A935TGR5</accession>
<dbReference type="Gene3D" id="3.10.310.50">
    <property type="match status" value="1"/>
</dbReference>
<evidence type="ECO:0000256" key="1">
    <source>
        <dbReference type="SAM" id="Phobius"/>
    </source>
</evidence>
<comment type="caution">
    <text evidence="4">The sequence shown here is derived from an EMBL/GenBank/DDBJ whole genome shotgun (WGS) entry which is preliminary data.</text>
</comment>
<evidence type="ECO:0000256" key="2">
    <source>
        <dbReference type="SAM" id="SignalP"/>
    </source>
</evidence>
<dbReference type="AlphaFoldDB" id="A0A935TGR5"/>
<evidence type="ECO:0000313" key="4">
    <source>
        <dbReference type="EMBL" id="MBK7955987.1"/>
    </source>
</evidence>
<keyword evidence="1" id="KW-0472">Membrane</keyword>
<feature type="signal peptide" evidence="2">
    <location>
        <begin position="1"/>
        <end position="26"/>
    </location>
</feature>
<dbReference type="PANTHER" id="PTHR30373:SF2">
    <property type="entry name" value="UPF0603 PROTEIN YGCG"/>
    <property type="match status" value="1"/>
</dbReference>
<dbReference type="Proteomes" id="UP000706151">
    <property type="component" value="Unassembled WGS sequence"/>
</dbReference>
<protein>
    <submittedName>
        <fullName evidence="4">TPM domain-containing protein</fullName>
    </submittedName>
</protein>
<organism evidence="4 5">
    <name type="scientific">Candidatus Accumulibacter affinis</name>
    <dbReference type="NCBI Taxonomy" id="2954384"/>
    <lineage>
        <taxon>Bacteria</taxon>
        <taxon>Pseudomonadati</taxon>
        <taxon>Pseudomonadota</taxon>
        <taxon>Betaproteobacteria</taxon>
        <taxon>Candidatus Accumulibacter</taxon>
    </lineage>
</organism>
<feature type="transmembrane region" description="Helical" evidence="1">
    <location>
        <begin position="186"/>
        <end position="204"/>
    </location>
</feature>
<feature type="chain" id="PRO_5037780167" evidence="2">
    <location>
        <begin position="27"/>
        <end position="292"/>
    </location>
</feature>
<dbReference type="EMBL" id="JADJOT010000011">
    <property type="protein sequence ID" value="MBK7955987.1"/>
    <property type="molecule type" value="Genomic_DNA"/>
</dbReference>
<reference evidence="4 5" key="1">
    <citation type="submission" date="2020-10" db="EMBL/GenBank/DDBJ databases">
        <title>Connecting structure to function with the recovery of over 1000 high-quality activated sludge metagenome-assembled genomes encoding full-length rRNA genes using long-read sequencing.</title>
        <authorList>
            <person name="Singleton C.M."/>
            <person name="Petriglieri F."/>
            <person name="Kristensen J.M."/>
            <person name="Kirkegaard R.H."/>
            <person name="Michaelsen T.Y."/>
            <person name="Andersen M.H."/>
            <person name="Karst S.M."/>
            <person name="Dueholm M.S."/>
            <person name="Nielsen P.H."/>
            <person name="Albertsen M."/>
        </authorList>
    </citation>
    <scope>NUCLEOTIDE SEQUENCE [LARGE SCALE GENOMIC DNA]</scope>
    <source>
        <strain evidence="4">Fred_18-Q3-R57-64_BAT3C.720</strain>
    </source>
</reference>
<feature type="domain" description="TPM" evidence="3">
    <location>
        <begin position="39"/>
        <end position="162"/>
    </location>
</feature>
<proteinExistence type="predicted"/>
<keyword evidence="2" id="KW-0732">Signal</keyword>
<dbReference type="PANTHER" id="PTHR30373">
    <property type="entry name" value="UPF0603 PROTEIN YGCG"/>
    <property type="match status" value="1"/>
</dbReference>
<name>A0A935TGR5_9PROT</name>
<evidence type="ECO:0000313" key="5">
    <source>
        <dbReference type="Proteomes" id="UP000706151"/>
    </source>
</evidence>
<dbReference type="Pfam" id="PF04536">
    <property type="entry name" value="TPM_phosphatase"/>
    <property type="match status" value="1"/>
</dbReference>
<keyword evidence="1" id="KW-1133">Transmembrane helix</keyword>
<feature type="transmembrane region" description="Helical" evidence="1">
    <location>
        <begin position="235"/>
        <end position="257"/>
    </location>
</feature>
<evidence type="ECO:0000259" key="3">
    <source>
        <dbReference type="Pfam" id="PF04536"/>
    </source>
</evidence>